<dbReference type="Gene3D" id="3.30.710.10">
    <property type="entry name" value="Potassium Channel Kv1.1, Chain A"/>
    <property type="match status" value="1"/>
</dbReference>
<dbReference type="InterPro" id="IPR011333">
    <property type="entry name" value="SKP1/BTB/POZ_sf"/>
</dbReference>
<reference evidence="2" key="1">
    <citation type="submission" date="2006-10" db="EMBL/GenBank/DDBJ databases">
        <authorList>
            <person name="Amadeo P."/>
            <person name="Zhao Q."/>
            <person name="Wortman J."/>
            <person name="Fraser-Liggett C."/>
            <person name="Carlton J."/>
        </authorList>
    </citation>
    <scope>NUCLEOTIDE SEQUENCE</scope>
    <source>
        <strain evidence="2">G3</strain>
    </source>
</reference>
<gene>
    <name evidence="2" type="ORF">TVAG_440400</name>
</gene>
<accession>A2F1J6</accession>
<evidence type="ECO:0000256" key="1">
    <source>
        <dbReference type="SAM" id="MobiDB-lite"/>
    </source>
</evidence>
<dbReference type="SMR" id="A2F1J6"/>
<feature type="compositionally biased region" description="Polar residues" evidence="1">
    <location>
        <begin position="281"/>
        <end position="296"/>
    </location>
</feature>
<dbReference type="Proteomes" id="UP000001542">
    <property type="component" value="Unassembled WGS sequence"/>
</dbReference>
<reference evidence="2" key="2">
    <citation type="journal article" date="2007" name="Science">
        <title>Draft genome sequence of the sexually transmitted pathogen Trichomonas vaginalis.</title>
        <authorList>
            <person name="Carlton J.M."/>
            <person name="Hirt R.P."/>
            <person name="Silva J.C."/>
            <person name="Delcher A.L."/>
            <person name="Schatz M."/>
            <person name="Zhao Q."/>
            <person name="Wortman J.R."/>
            <person name="Bidwell S.L."/>
            <person name="Alsmark U.C.M."/>
            <person name="Besteiro S."/>
            <person name="Sicheritz-Ponten T."/>
            <person name="Noel C.J."/>
            <person name="Dacks J.B."/>
            <person name="Foster P.G."/>
            <person name="Simillion C."/>
            <person name="Van de Peer Y."/>
            <person name="Miranda-Saavedra D."/>
            <person name="Barton G.J."/>
            <person name="Westrop G.D."/>
            <person name="Mueller S."/>
            <person name="Dessi D."/>
            <person name="Fiori P.L."/>
            <person name="Ren Q."/>
            <person name="Paulsen I."/>
            <person name="Zhang H."/>
            <person name="Bastida-Corcuera F.D."/>
            <person name="Simoes-Barbosa A."/>
            <person name="Brown M.T."/>
            <person name="Hayes R.D."/>
            <person name="Mukherjee M."/>
            <person name="Okumura C.Y."/>
            <person name="Schneider R."/>
            <person name="Smith A.J."/>
            <person name="Vanacova S."/>
            <person name="Villalvazo M."/>
            <person name="Haas B.J."/>
            <person name="Pertea M."/>
            <person name="Feldblyum T.V."/>
            <person name="Utterback T.R."/>
            <person name="Shu C.L."/>
            <person name="Osoegawa K."/>
            <person name="de Jong P.J."/>
            <person name="Hrdy I."/>
            <person name="Horvathova L."/>
            <person name="Zubacova Z."/>
            <person name="Dolezal P."/>
            <person name="Malik S.B."/>
            <person name="Logsdon J.M. Jr."/>
            <person name="Henze K."/>
            <person name="Gupta A."/>
            <person name="Wang C.C."/>
            <person name="Dunne R.L."/>
            <person name="Upcroft J.A."/>
            <person name="Upcroft P."/>
            <person name="White O."/>
            <person name="Salzberg S.L."/>
            <person name="Tang P."/>
            <person name="Chiu C.-H."/>
            <person name="Lee Y.-S."/>
            <person name="Embley T.M."/>
            <person name="Coombs G.H."/>
            <person name="Mottram J.C."/>
            <person name="Tachezy J."/>
            <person name="Fraser-Liggett C.M."/>
            <person name="Johnson P.J."/>
        </authorList>
    </citation>
    <scope>NUCLEOTIDE SEQUENCE [LARGE SCALE GENOMIC DNA]</scope>
    <source>
        <strain evidence="2">G3</strain>
    </source>
</reference>
<keyword evidence="3" id="KW-1185">Reference proteome</keyword>
<evidence type="ECO:0000313" key="3">
    <source>
        <dbReference type="Proteomes" id="UP000001542"/>
    </source>
</evidence>
<evidence type="ECO:0008006" key="4">
    <source>
        <dbReference type="Google" id="ProtNLM"/>
    </source>
</evidence>
<sequence length="296" mass="33928">MEIQKLISRLNAFKQDDICTITIGNISFKCPIHNAVCLSSKVFEAFSTDNTMQAFPFDYKEDCSSVLEDINNFFIHGDIINKKELKILKQLFYISKELGIDELCKICSTELKTIPLTVENALSEFEFHLPIEEADIACKFIIQNISKFKENDLILFFQKFGYDVTENILFNEKNNQNGGLVCDLLIKLCNNDLSFIRLFQNLDLRAVPFEKVEAFKEFFEKIMTQQKDPIFSVLWSCFYPRLTIEPNSNGSCYNKRFKQPTKVQGWGPGSTNPGWGYVKPNQGSGPGSTNNGWNNH</sequence>
<name>A2F1J6_TRIV3</name>
<proteinExistence type="predicted"/>
<dbReference type="VEuPathDB" id="TrichDB:TVAGG3_0369440"/>
<dbReference type="InParanoid" id="A2F1J6"/>
<protein>
    <recommendedName>
        <fullName evidence="4">BTB domain-containing protein</fullName>
    </recommendedName>
</protein>
<feature type="region of interest" description="Disordered" evidence="1">
    <location>
        <begin position="263"/>
        <end position="296"/>
    </location>
</feature>
<dbReference type="EMBL" id="DS113574">
    <property type="protein sequence ID" value="EAY01214.1"/>
    <property type="molecule type" value="Genomic_DNA"/>
</dbReference>
<dbReference type="AlphaFoldDB" id="A2F1J6"/>
<organism evidence="2 3">
    <name type="scientific">Trichomonas vaginalis (strain ATCC PRA-98 / G3)</name>
    <dbReference type="NCBI Taxonomy" id="412133"/>
    <lineage>
        <taxon>Eukaryota</taxon>
        <taxon>Metamonada</taxon>
        <taxon>Parabasalia</taxon>
        <taxon>Trichomonadida</taxon>
        <taxon>Trichomonadidae</taxon>
        <taxon>Trichomonas</taxon>
    </lineage>
</organism>
<dbReference type="VEuPathDB" id="TrichDB:TVAG_440400"/>
<evidence type="ECO:0000313" key="2">
    <source>
        <dbReference type="EMBL" id="EAY01214.1"/>
    </source>
</evidence>
<dbReference type="KEGG" id="tva:4759035"/>
<dbReference type="RefSeq" id="XP_001330130.1">
    <property type="nucleotide sequence ID" value="XM_001330095.1"/>
</dbReference>